<dbReference type="Proteomes" id="UP000009046">
    <property type="component" value="Unassembled WGS sequence"/>
</dbReference>
<dbReference type="EnsemblMetazoa" id="PHUM020380-RA">
    <property type="protein sequence ID" value="PHUM020380-PA"/>
    <property type="gene ID" value="PHUM020380"/>
</dbReference>
<dbReference type="CTD" id="8233841"/>
<reference evidence="2" key="1">
    <citation type="submission" date="2007-04" db="EMBL/GenBank/DDBJ databases">
        <title>Annotation of Pediculus humanus corporis strain USDA.</title>
        <authorList>
            <person name="Kirkness E."/>
            <person name="Hannick L."/>
            <person name="Hass B."/>
            <person name="Bruggner R."/>
            <person name="Lawson D."/>
            <person name="Bidwell S."/>
            <person name="Joardar V."/>
            <person name="Caler E."/>
            <person name="Walenz B."/>
            <person name="Inman J."/>
            <person name="Schobel S."/>
            <person name="Galinsky K."/>
            <person name="Amedeo P."/>
            <person name="Strausberg R."/>
        </authorList>
    </citation>
    <scope>NUCLEOTIDE SEQUENCE</scope>
    <source>
        <strain evidence="2">USDA</strain>
    </source>
</reference>
<sequence>MRRIRYEFKAKGIKKKKVTVEVSVDGVRVTLKKKKKVRRVLFYYYYYYYYYYHYYHHYYY</sequence>
<dbReference type="EMBL" id="AAZO01000244">
    <property type="status" value="NOT_ANNOTATED_CDS"/>
    <property type="molecule type" value="Genomic_DNA"/>
</dbReference>
<dbReference type="RefSeq" id="XP_002422879.1">
    <property type="nucleotide sequence ID" value="XM_002422834.1"/>
</dbReference>
<dbReference type="STRING" id="121224.E0V9T5"/>
<dbReference type="EMBL" id="DS234996">
    <property type="protein sequence ID" value="EEB10141.1"/>
    <property type="molecule type" value="Genomic_DNA"/>
</dbReference>
<gene>
    <name evidence="3" type="primary">8233841</name>
    <name evidence="2" type="ORF">Phum_PHUM020380</name>
</gene>
<keyword evidence="1" id="KW-1133">Transmembrane helix</keyword>
<dbReference type="PANTHER" id="PTHR11232">
    <property type="entry name" value="PHOSPHOTYROSINE INTERACTION DOMAIN-CONTAINING FAMILY MEMBER"/>
    <property type="match status" value="1"/>
</dbReference>
<protein>
    <submittedName>
        <fullName evidence="2">C-terminal pdz ligand of neuronal nitric oxide synthase protein, putative</fullName>
    </submittedName>
</protein>
<evidence type="ECO:0000256" key="1">
    <source>
        <dbReference type="SAM" id="Phobius"/>
    </source>
</evidence>
<organism>
    <name type="scientific">Pediculus humanus subsp. corporis</name>
    <name type="common">Body louse</name>
    <dbReference type="NCBI Taxonomy" id="121224"/>
    <lineage>
        <taxon>Eukaryota</taxon>
        <taxon>Metazoa</taxon>
        <taxon>Ecdysozoa</taxon>
        <taxon>Arthropoda</taxon>
        <taxon>Hexapoda</taxon>
        <taxon>Insecta</taxon>
        <taxon>Pterygota</taxon>
        <taxon>Neoptera</taxon>
        <taxon>Paraneoptera</taxon>
        <taxon>Psocodea</taxon>
        <taxon>Troctomorpha</taxon>
        <taxon>Phthiraptera</taxon>
        <taxon>Anoplura</taxon>
        <taxon>Pediculidae</taxon>
        <taxon>Pediculus</taxon>
    </lineage>
</organism>
<dbReference type="HOGENOM" id="CLU_2944458_0_0_1"/>
<dbReference type="Gene3D" id="2.30.29.30">
    <property type="entry name" value="Pleckstrin-homology domain (PH domain)/Phosphotyrosine-binding domain (PTB)"/>
    <property type="match status" value="1"/>
</dbReference>
<dbReference type="SUPFAM" id="SSF50729">
    <property type="entry name" value="PH domain-like"/>
    <property type="match status" value="1"/>
</dbReference>
<evidence type="ECO:0000313" key="2">
    <source>
        <dbReference type="EMBL" id="EEB10141.1"/>
    </source>
</evidence>
<keyword evidence="4" id="KW-1185">Reference proteome</keyword>
<dbReference type="VEuPathDB" id="VectorBase:PHUM020380"/>
<dbReference type="GeneID" id="8233841"/>
<evidence type="ECO:0000313" key="4">
    <source>
        <dbReference type="Proteomes" id="UP000009046"/>
    </source>
</evidence>
<keyword evidence="1" id="KW-0812">Transmembrane</keyword>
<accession>E0V9T5</accession>
<dbReference type="GO" id="GO:0050998">
    <property type="term" value="F:nitric-oxide synthase binding"/>
    <property type="evidence" value="ECO:0007669"/>
    <property type="project" value="TreeGrafter"/>
</dbReference>
<dbReference type="PANTHER" id="PTHR11232:SF17">
    <property type="entry name" value="CAPON-LIKE PROTEIN"/>
    <property type="match status" value="1"/>
</dbReference>
<proteinExistence type="predicted"/>
<dbReference type="InterPro" id="IPR011993">
    <property type="entry name" value="PH-like_dom_sf"/>
</dbReference>
<reference evidence="2" key="2">
    <citation type="submission" date="2007-04" db="EMBL/GenBank/DDBJ databases">
        <title>The genome of the human body louse.</title>
        <authorList>
            <consortium name="The Human Body Louse Genome Consortium"/>
            <person name="Kirkness E."/>
            <person name="Walenz B."/>
            <person name="Hass B."/>
            <person name="Bruggner R."/>
            <person name="Strausberg R."/>
        </authorList>
    </citation>
    <scope>NUCLEOTIDE SEQUENCE</scope>
    <source>
        <strain evidence="2">USDA</strain>
    </source>
</reference>
<name>E0V9T5_PEDHC</name>
<evidence type="ECO:0000313" key="3">
    <source>
        <dbReference type="EnsemblMetazoa" id="PHUM020380-PA"/>
    </source>
</evidence>
<keyword evidence="1" id="KW-0472">Membrane</keyword>
<dbReference type="KEGG" id="phu:Phum_PHUM020380"/>
<reference evidence="3" key="3">
    <citation type="submission" date="2020-05" db="UniProtKB">
        <authorList>
            <consortium name="EnsemblMetazoa"/>
        </authorList>
    </citation>
    <scope>IDENTIFICATION</scope>
    <source>
        <strain evidence="3">USDA</strain>
    </source>
</reference>
<dbReference type="InterPro" id="IPR051133">
    <property type="entry name" value="Adapter_Engulfment-Domain"/>
</dbReference>
<dbReference type="InParanoid" id="E0V9T5"/>
<dbReference type="OMA" id="DVARPQN"/>
<feature type="transmembrane region" description="Helical" evidence="1">
    <location>
        <begin position="40"/>
        <end position="55"/>
    </location>
</feature>
<dbReference type="AlphaFoldDB" id="E0V9T5"/>